<gene>
    <name evidence="2" type="ORF">HELGO_WM2867</name>
</gene>
<evidence type="ECO:0000313" key="2">
    <source>
        <dbReference type="EMBL" id="CAA6804067.1"/>
    </source>
</evidence>
<sequence>MEIPAKLQEIITMVQNDATLMFIGAIALAVLIFIVMLVVISAMRVKVYKDRFVQMQAIAKHRAETISLLEVEMHAIKTKNETHEKDLTLFSQTKKHLSDITIAHQELKVAFETQEKVLGTTKTNLEKEKGLHQQALDDFKVLNERTEKLTEENTRFRTNNARLVLKLESAVRKSQ</sequence>
<keyword evidence="1" id="KW-0472">Membrane</keyword>
<feature type="transmembrane region" description="Helical" evidence="1">
    <location>
        <begin position="20"/>
        <end position="42"/>
    </location>
</feature>
<evidence type="ECO:0000256" key="1">
    <source>
        <dbReference type="SAM" id="Phobius"/>
    </source>
</evidence>
<organism evidence="2">
    <name type="scientific">uncultured Sulfurovum sp</name>
    <dbReference type="NCBI Taxonomy" id="269237"/>
    <lineage>
        <taxon>Bacteria</taxon>
        <taxon>Pseudomonadati</taxon>
        <taxon>Campylobacterota</taxon>
        <taxon>Epsilonproteobacteria</taxon>
        <taxon>Campylobacterales</taxon>
        <taxon>Sulfurovaceae</taxon>
        <taxon>Sulfurovum</taxon>
        <taxon>environmental samples</taxon>
    </lineage>
</organism>
<proteinExistence type="predicted"/>
<keyword evidence="1" id="KW-1133">Transmembrane helix</keyword>
<name>A0A6S6SFD8_9BACT</name>
<reference evidence="2" key="1">
    <citation type="submission" date="2020-01" db="EMBL/GenBank/DDBJ databases">
        <authorList>
            <person name="Meier V. D."/>
            <person name="Meier V D."/>
        </authorList>
    </citation>
    <scope>NUCLEOTIDE SEQUENCE</scope>
    <source>
        <strain evidence="2">HLG_WM_MAG_01</strain>
    </source>
</reference>
<protein>
    <recommendedName>
        <fullName evidence="3">DNA recombination protein RmuC</fullName>
    </recommendedName>
</protein>
<dbReference type="AlphaFoldDB" id="A0A6S6SFD8"/>
<dbReference type="EMBL" id="CACVAS010000030">
    <property type="protein sequence ID" value="CAA6804067.1"/>
    <property type="molecule type" value="Genomic_DNA"/>
</dbReference>
<evidence type="ECO:0008006" key="3">
    <source>
        <dbReference type="Google" id="ProtNLM"/>
    </source>
</evidence>
<keyword evidence="1" id="KW-0812">Transmembrane</keyword>
<accession>A0A6S6SFD8</accession>